<feature type="region of interest" description="Disordered" evidence="1">
    <location>
        <begin position="150"/>
        <end position="171"/>
    </location>
</feature>
<evidence type="ECO:0000313" key="2">
    <source>
        <dbReference type="EMBL" id="KAA0037521.1"/>
    </source>
</evidence>
<feature type="compositionally biased region" description="Polar residues" evidence="1">
    <location>
        <begin position="150"/>
        <end position="168"/>
    </location>
</feature>
<gene>
    <name evidence="3" type="ORF">E5676_scaffold808G001100</name>
    <name evidence="2" type="ORF">E6C27_scaffold277G001340</name>
</gene>
<reference evidence="4 5" key="1">
    <citation type="submission" date="2019-08" db="EMBL/GenBank/DDBJ databases">
        <title>Draft genome sequences of two oriental melons (Cucumis melo L. var makuwa).</title>
        <authorList>
            <person name="Kwon S.-Y."/>
        </authorList>
    </citation>
    <scope>NUCLEOTIDE SEQUENCE [LARGE SCALE GENOMIC DNA]</scope>
    <source>
        <strain evidence="5">cv. Chang Bougi</strain>
        <strain evidence="4">cv. SW 3</strain>
        <tissue evidence="3">Leaf</tissue>
    </source>
</reference>
<proteinExistence type="predicted"/>
<dbReference type="EMBL" id="SSTD01015940">
    <property type="protein sequence ID" value="TYK01996.1"/>
    <property type="molecule type" value="Genomic_DNA"/>
</dbReference>
<comment type="caution">
    <text evidence="3">The sequence shown here is derived from an EMBL/GenBank/DDBJ whole genome shotgun (WGS) entry which is preliminary data.</text>
</comment>
<evidence type="ECO:0000313" key="3">
    <source>
        <dbReference type="EMBL" id="TYK01996.1"/>
    </source>
</evidence>
<accession>A0A5D3BUT6</accession>
<name>A0A5D3BUT6_CUCMM</name>
<sequence length="226" mass="24861">MYYENPEKYLALHRATYKNDTGTQRTLSSICIDQQYGTPIGKPLLFAATAKDIWDMHQNASRLYTLRKQIHECKQEAMDFDVVRGRILGQRPISSLMEVCSEICLEEDRTSAMNISTTPSIDSTAFSVRFSTSGNDKYNGKPIPALTHASNVSESARPSQPPESQGNQIKHGPATLYVIVQSDHLTGSSEHFVSYTCASNETIRIANGSLAPIAGKRKISPCVGSS</sequence>
<organism evidence="3 5">
    <name type="scientific">Cucumis melo var. makuwa</name>
    <name type="common">Oriental melon</name>
    <dbReference type="NCBI Taxonomy" id="1194695"/>
    <lineage>
        <taxon>Eukaryota</taxon>
        <taxon>Viridiplantae</taxon>
        <taxon>Streptophyta</taxon>
        <taxon>Embryophyta</taxon>
        <taxon>Tracheophyta</taxon>
        <taxon>Spermatophyta</taxon>
        <taxon>Magnoliopsida</taxon>
        <taxon>eudicotyledons</taxon>
        <taxon>Gunneridae</taxon>
        <taxon>Pentapetalae</taxon>
        <taxon>rosids</taxon>
        <taxon>fabids</taxon>
        <taxon>Cucurbitales</taxon>
        <taxon>Cucurbitaceae</taxon>
        <taxon>Benincaseae</taxon>
        <taxon>Cucumis</taxon>
    </lineage>
</organism>
<protein>
    <submittedName>
        <fullName evidence="3">Beta-galactosidase</fullName>
    </submittedName>
</protein>
<evidence type="ECO:0000256" key="1">
    <source>
        <dbReference type="SAM" id="MobiDB-lite"/>
    </source>
</evidence>
<dbReference type="AlphaFoldDB" id="A0A5D3BUT6"/>
<evidence type="ECO:0000313" key="4">
    <source>
        <dbReference type="Proteomes" id="UP000321393"/>
    </source>
</evidence>
<dbReference type="Proteomes" id="UP000321947">
    <property type="component" value="Unassembled WGS sequence"/>
</dbReference>
<evidence type="ECO:0000313" key="5">
    <source>
        <dbReference type="Proteomes" id="UP000321947"/>
    </source>
</evidence>
<dbReference type="EMBL" id="SSTE01018921">
    <property type="protein sequence ID" value="KAA0037521.1"/>
    <property type="molecule type" value="Genomic_DNA"/>
</dbReference>
<dbReference type="Proteomes" id="UP000321393">
    <property type="component" value="Unassembled WGS sequence"/>
</dbReference>